<comment type="caution">
    <text evidence="2">The sequence shown here is derived from an EMBL/GenBank/DDBJ whole genome shotgun (WGS) entry which is preliminary data.</text>
</comment>
<dbReference type="SUPFAM" id="SSF63411">
    <property type="entry name" value="LuxS/MPP-like metallohydrolase"/>
    <property type="match status" value="2"/>
</dbReference>
<dbReference type="InterPro" id="IPR007863">
    <property type="entry name" value="Peptidase_M16_C"/>
</dbReference>
<dbReference type="Pfam" id="PF05193">
    <property type="entry name" value="Peptidase_M16_C"/>
    <property type="match status" value="1"/>
</dbReference>
<dbReference type="PANTHER" id="PTHR11851:SF186">
    <property type="entry name" value="INACTIVE METALLOPROTEASE YMFF-RELATED"/>
    <property type="match status" value="1"/>
</dbReference>
<dbReference type="Gene3D" id="3.30.830.10">
    <property type="entry name" value="Metalloenzyme, LuxS/M16 peptidase-like"/>
    <property type="match status" value="2"/>
</dbReference>
<dbReference type="Proteomes" id="UP000034407">
    <property type="component" value="Unassembled WGS sequence"/>
</dbReference>
<dbReference type="AlphaFoldDB" id="A0A0M3DHZ1"/>
<accession>A0A0M3DHZ1</accession>
<proteinExistence type="predicted"/>
<dbReference type="InterPro" id="IPR011249">
    <property type="entry name" value="Metalloenz_LuxS/M16"/>
</dbReference>
<evidence type="ECO:0000313" key="2">
    <source>
        <dbReference type="EMBL" id="KKY00992.1"/>
    </source>
</evidence>
<protein>
    <submittedName>
        <fullName evidence="2">Peptidase M16</fullName>
    </submittedName>
</protein>
<reference evidence="2 3" key="1">
    <citation type="submission" date="2015-04" db="EMBL/GenBank/DDBJ databases">
        <title>Microcin producing Clostridium sp. JC272T.</title>
        <authorList>
            <person name="Jyothsna T."/>
            <person name="Sasikala C."/>
            <person name="Ramana C."/>
        </authorList>
    </citation>
    <scope>NUCLEOTIDE SEQUENCE [LARGE SCALE GENOMIC DNA]</scope>
    <source>
        <strain evidence="2 3">JC272</strain>
    </source>
</reference>
<keyword evidence="3" id="KW-1185">Reference proteome</keyword>
<evidence type="ECO:0000313" key="3">
    <source>
        <dbReference type="Proteomes" id="UP000034407"/>
    </source>
</evidence>
<dbReference type="OrthoDB" id="9762085at2"/>
<evidence type="ECO:0000259" key="1">
    <source>
        <dbReference type="Pfam" id="PF05193"/>
    </source>
</evidence>
<dbReference type="InterPro" id="IPR050361">
    <property type="entry name" value="MPP/UQCRC_Complex"/>
</dbReference>
<dbReference type="EMBL" id="LBBT01000222">
    <property type="protein sequence ID" value="KKY00992.1"/>
    <property type="molecule type" value="Genomic_DNA"/>
</dbReference>
<dbReference type="PATRIC" id="fig|1629550.3.peg.1656"/>
<name>A0A0M3DHZ1_9FIRM</name>
<dbReference type="GO" id="GO:0046872">
    <property type="term" value="F:metal ion binding"/>
    <property type="evidence" value="ECO:0007669"/>
    <property type="project" value="InterPro"/>
</dbReference>
<dbReference type="RefSeq" id="WP_046823321.1">
    <property type="nucleotide sequence ID" value="NZ_LBBT01000222.1"/>
</dbReference>
<sequence>MENIKKINLDENINLTLIKSKKFKTNLVSVYIQRILDKNETTKNALIPNMITNASDKYKTLKEISNKLEDLYGASILADVSKRGERQVLNIKLVTTNEQYLEEPIFTNAIEFLNEIINNPLIENGAFKEEYLKLEKQNLAERIKAKINDKGRYALERCFEEMCKDEKFSISEYGYLDEIDKINGKDLYNHYKDILKTSPIDIVIEGEFDEEKVIDIIKNKFKFEREKVIEIPREKYEKNVKSIKNIVDKMDITQGKLVMGYRTNTDFADAKNYYPLVVGCNILGGGPHSKMFINIREKESLCYYIYSSIEKYKGILFISSGIETQNYEKTTDLVRKQIESIINGEISDEELENSKISLISSMRSLKDSIGGLSDFKFSQDISKTNLSIEDIISYVEKVNKEEIISVFKKLQLDTIYFLRN</sequence>
<gene>
    <name evidence="2" type="ORF">VN21_11010</name>
</gene>
<dbReference type="NCBIfam" id="NF047422">
    <property type="entry name" value="YfmF_fam"/>
    <property type="match status" value="1"/>
</dbReference>
<feature type="domain" description="Peptidase M16 C-terminal" evidence="1">
    <location>
        <begin position="181"/>
        <end position="357"/>
    </location>
</feature>
<organism evidence="2 3">
    <name type="scientific">Paraclostridium benzoelyticum</name>
    <dbReference type="NCBI Taxonomy" id="1629550"/>
    <lineage>
        <taxon>Bacteria</taxon>
        <taxon>Bacillati</taxon>
        <taxon>Bacillota</taxon>
        <taxon>Clostridia</taxon>
        <taxon>Peptostreptococcales</taxon>
        <taxon>Peptostreptococcaceae</taxon>
        <taxon>Paraclostridium</taxon>
    </lineage>
</organism>
<dbReference type="PANTHER" id="PTHR11851">
    <property type="entry name" value="METALLOPROTEASE"/>
    <property type="match status" value="1"/>
</dbReference>